<organism evidence="1">
    <name type="scientific">Rhizophora mucronata</name>
    <name type="common">Asiatic mangrove</name>
    <dbReference type="NCBI Taxonomy" id="61149"/>
    <lineage>
        <taxon>Eukaryota</taxon>
        <taxon>Viridiplantae</taxon>
        <taxon>Streptophyta</taxon>
        <taxon>Embryophyta</taxon>
        <taxon>Tracheophyta</taxon>
        <taxon>Spermatophyta</taxon>
        <taxon>Magnoliopsida</taxon>
        <taxon>eudicotyledons</taxon>
        <taxon>Gunneridae</taxon>
        <taxon>Pentapetalae</taxon>
        <taxon>rosids</taxon>
        <taxon>fabids</taxon>
        <taxon>Malpighiales</taxon>
        <taxon>Rhizophoraceae</taxon>
        <taxon>Rhizophora</taxon>
    </lineage>
</organism>
<evidence type="ECO:0000313" key="1">
    <source>
        <dbReference type="EMBL" id="MBX05814.1"/>
    </source>
</evidence>
<dbReference type="AlphaFoldDB" id="A0A2P2KJ95"/>
<reference evidence="1" key="1">
    <citation type="submission" date="2018-02" db="EMBL/GenBank/DDBJ databases">
        <title>Rhizophora mucronata_Transcriptome.</title>
        <authorList>
            <person name="Meera S.P."/>
            <person name="Sreeshan A."/>
            <person name="Augustine A."/>
        </authorList>
    </citation>
    <scope>NUCLEOTIDE SEQUENCE</scope>
    <source>
        <tissue evidence="1">Leaf</tissue>
    </source>
</reference>
<protein>
    <submittedName>
        <fullName evidence="1">Uncharacterized protein</fullName>
    </submittedName>
</protein>
<dbReference type="EMBL" id="GGEC01025330">
    <property type="protein sequence ID" value="MBX05814.1"/>
    <property type="molecule type" value="Transcribed_RNA"/>
</dbReference>
<proteinExistence type="predicted"/>
<name>A0A2P2KJ95_RHIMU</name>
<sequence length="50" mass="5959">MLQLIIFYFPRQSNDLDRTGTLQHSMLVVLLQNLWKTNTIFVLITTFFLN</sequence>
<accession>A0A2P2KJ95</accession>